<proteinExistence type="predicted"/>
<dbReference type="AlphaFoldDB" id="A0A1W1ZFE4"/>
<dbReference type="InterPro" id="IPR050553">
    <property type="entry name" value="Thioredoxin_ResA/DsbE_sf"/>
</dbReference>
<dbReference type="CDD" id="cd02966">
    <property type="entry name" value="TlpA_like_family"/>
    <property type="match status" value="1"/>
</dbReference>
<dbReference type="InterPro" id="IPR036249">
    <property type="entry name" value="Thioredoxin-like_sf"/>
</dbReference>
<dbReference type="PANTHER" id="PTHR42852:SF13">
    <property type="entry name" value="PROTEIN DIPZ"/>
    <property type="match status" value="1"/>
</dbReference>
<protein>
    <submittedName>
        <fullName evidence="2">Redoxin</fullName>
    </submittedName>
</protein>
<name>A0A1W1ZFE4_9SPHI</name>
<accession>A0A1W1ZFE4</accession>
<evidence type="ECO:0000313" key="3">
    <source>
        <dbReference type="Proteomes" id="UP000192756"/>
    </source>
</evidence>
<feature type="domain" description="Thioredoxin" evidence="1">
    <location>
        <begin position="22"/>
        <end position="174"/>
    </location>
</feature>
<evidence type="ECO:0000313" key="2">
    <source>
        <dbReference type="EMBL" id="SMC47107.1"/>
    </source>
</evidence>
<gene>
    <name evidence="2" type="ORF">SAMN04488524_0676</name>
</gene>
<dbReference type="InterPro" id="IPR013740">
    <property type="entry name" value="Redoxin"/>
</dbReference>
<sequence length="365" mass="41040">MAIATCTFFSTGNLFAQQAKGLTIGDQAPALQYGKWIKGEPVVSLTGNQLYVLEFWATWCVPCIKAMPHLTKLQQEYKNKVNFIGVNIAERVDEDKPYDSSLPAVVQFVETNAAKIGFSVIADNNAQFMYHNWLKASGQNGIPATFIVKDNKVVWIGGPQALDTIIPKILENRYDMEAFKSRFKEMTETSKKQSAYYSSFMNPIEEAFKAKNYVKVVELTEAVKKEKPDLKTMMDQLKFKVLLAYLDEKKAVEFGKVWQSEDKAAPSLILQIVGKEKNKQLSHETYLWTAKNFGDTNALTNPELLDELAGCFAKGGDFRNAIVNEEKALELAKKMLKAGSKDQDITTETVAAYESRLKSYKESVK</sequence>
<keyword evidence="3" id="KW-1185">Reference proteome</keyword>
<dbReference type="Proteomes" id="UP000192756">
    <property type="component" value="Unassembled WGS sequence"/>
</dbReference>
<organism evidence="2 3">
    <name type="scientific">Pedobacter africanus</name>
    <dbReference type="NCBI Taxonomy" id="151894"/>
    <lineage>
        <taxon>Bacteria</taxon>
        <taxon>Pseudomonadati</taxon>
        <taxon>Bacteroidota</taxon>
        <taxon>Sphingobacteriia</taxon>
        <taxon>Sphingobacteriales</taxon>
        <taxon>Sphingobacteriaceae</taxon>
        <taxon>Pedobacter</taxon>
    </lineage>
</organism>
<dbReference type="PROSITE" id="PS51352">
    <property type="entry name" value="THIOREDOXIN_2"/>
    <property type="match status" value="1"/>
</dbReference>
<dbReference type="GO" id="GO:0016491">
    <property type="term" value="F:oxidoreductase activity"/>
    <property type="evidence" value="ECO:0007669"/>
    <property type="project" value="InterPro"/>
</dbReference>
<dbReference type="Pfam" id="PF08534">
    <property type="entry name" value="Redoxin"/>
    <property type="match status" value="1"/>
</dbReference>
<dbReference type="Gene3D" id="3.40.30.10">
    <property type="entry name" value="Glutaredoxin"/>
    <property type="match status" value="1"/>
</dbReference>
<reference evidence="3" key="1">
    <citation type="submission" date="2017-04" db="EMBL/GenBank/DDBJ databases">
        <authorList>
            <person name="Varghese N."/>
            <person name="Submissions S."/>
        </authorList>
    </citation>
    <scope>NUCLEOTIDE SEQUENCE [LARGE SCALE GENOMIC DNA]</scope>
    <source>
        <strain evidence="3">DSM 12126</strain>
    </source>
</reference>
<dbReference type="STRING" id="151894.SAMN04488524_0676"/>
<dbReference type="InterPro" id="IPR013766">
    <property type="entry name" value="Thioredoxin_domain"/>
</dbReference>
<dbReference type="PANTHER" id="PTHR42852">
    <property type="entry name" value="THIOL:DISULFIDE INTERCHANGE PROTEIN DSBE"/>
    <property type="match status" value="1"/>
</dbReference>
<dbReference type="EMBL" id="FWXT01000001">
    <property type="protein sequence ID" value="SMC47107.1"/>
    <property type="molecule type" value="Genomic_DNA"/>
</dbReference>
<evidence type="ECO:0000259" key="1">
    <source>
        <dbReference type="PROSITE" id="PS51352"/>
    </source>
</evidence>
<dbReference type="SUPFAM" id="SSF52833">
    <property type="entry name" value="Thioredoxin-like"/>
    <property type="match status" value="1"/>
</dbReference>